<sequence>MGRSQSQNSLKYKTKTCECGKRVAVSISESDRNPARLSYFVILGGCNYWEWCKAINPYTLLQASSPRQVMRMQSKNYNSTRWKNPCKGQ</sequence>
<proteinExistence type="predicted"/>
<protein>
    <submittedName>
        <fullName evidence="1">Uncharacterized protein</fullName>
    </submittedName>
</protein>
<dbReference type="EMBL" id="BJWL01000015">
    <property type="protein sequence ID" value="GFZ01493.1"/>
    <property type="molecule type" value="Genomic_DNA"/>
</dbReference>
<dbReference type="Proteomes" id="UP000585474">
    <property type="component" value="Unassembled WGS sequence"/>
</dbReference>
<evidence type="ECO:0000313" key="2">
    <source>
        <dbReference type="Proteomes" id="UP000585474"/>
    </source>
</evidence>
<name>A0A7J0FS33_9ERIC</name>
<reference evidence="1 2" key="1">
    <citation type="submission" date="2019-07" db="EMBL/GenBank/DDBJ databases">
        <title>De Novo Assembly of kiwifruit Actinidia rufa.</title>
        <authorList>
            <person name="Sugita-Konishi S."/>
            <person name="Sato K."/>
            <person name="Mori E."/>
            <person name="Abe Y."/>
            <person name="Kisaki G."/>
            <person name="Hamano K."/>
            <person name="Suezawa K."/>
            <person name="Otani M."/>
            <person name="Fukuda T."/>
            <person name="Manabe T."/>
            <person name="Gomi K."/>
            <person name="Tabuchi M."/>
            <person name="Akimitsu K."/>
            <person name="Kataoka I."/>
        </authorList>
    </citation>
    <scope>NUCLEOTIDE SEQUENCE [LARGE SCALE GENOMIC DNA]</scope>
    <source>
        <strain evidence="2">cv. Fuchu</strain>
    </source>
</reference>
<comment type="caution">
    <text evidence="1">The sequence shown here is derived from an EMBL/GenBank/DDBJ whole genome shotgun (WGS) entry which is preliminary data.</text>
</comment>
<organism evidence="1 2">
    <name type="scientific">Actinidia rufa</name>
    <dbReference type="NCBI Taxonomy" id="165716"/>
    <lineage>
        <taxon>Eukaryota</taxon>
        <taxon>Viridiplantae</taxon>
        <taxon>Streptophyta</taxon>
        <taxon>Embryophyta</taxon>
        <taxon>Tracheophyta</taxon>
        <taxon>Spermatophyta</taxon>
        <taxon>Magnoliopsida</taxon>
        <taxon>eudicotyledons</taxon>
        <taxon>Gunneridae</taxon>
        <taxon>Pentapetalae</taxon>
        <taxon>asterids</taxon>
        <taxon>Ericales</taxon>
        <taxon>Actinidiaceae</taxon>
        <taxon>Actinidia</taxon>
    </lineage>
</organism>
<dbReference type="AlphaFoldDB" id="A0A7J0FS33"/>
<gene>
    <name evidence="1" type="ORF">Acr_15g0001020</name>
</gene>
<accession>A0A7J0FS33</accession>
<keyword evidence="2" id="KW-1185">Reference proteome</keyword>
<evidence type="ECO:0000313" key="1">
    <source>
        <dbReference type="EMBL" id="GFZ01493.1"/>
    </source>
</evidence>
<dbReference type="OrthoDB" id="1747957at2759"/>